<reference evidence="1" key="1">
    <citation type="journal article" date="2015" name="Nature">
        <title>Complex archaea that bridge the gap between prokaryotes and eukaryotes.</title>
        <authorList>
            <person name="Spang A."/>
            <person name="Saw J.H."/>
            <person name="Jorgensen S.L."/>
            <person name="Zaremba-Niedzwiedzka K."/>
            <person name="Martijn J."/>
            <person name="Lind A.E."/>
            <person name="van Eijk R."/>
            <person name="Schleper C."/>
            <person name="Guy L."/>
            <person name="Ettema T.J."/>
        </authorList>
    </citation>
    <scope>NUCLEOTIDE SEQUENCE</scope>
</reference>
<organism evidence="1">
    <name type="scientific">marine sediment metagenome</name>
    <dbReference type="NCBI Taxonomy" id="412755"/>
    <lineage>
        <taxon>unclassified sequences</taxon>
        <taxon>metagenomes</taxon>
        <taxon>ecological metagenomes</taxon>
    </lineage>
</organism>
<evidence type="ECO:0008006" key="2">
    <source>
        <dbReference type="Google" id="ProtNLM"/>
    </source>
</evidence>
<evidence type="ECO:0000313" key="1">
    <source>
        <dbReference type="EMBL" id="KKL98471.1"/>
    </source>
</evidence>
<proteinExistence type="predicted"/>
<protein>
    <recommendedName>
        <fullName evidence="2">N-acetyltransferase domain-containing protein</fullName>
    </recommendedName>
</protein>
<gene>
    <name evidence="1" type="ORF">LCGC14_1824090</name>
</gene>
<dbReference type="AlphaFoldDB" id="A0A0F9H687"/>
<sequence length="137" mass="15391">MILFKEFKIEDWSEIEDAVEPFAPEVPLDALSRGISTTAVEDGEIMACGGIVLESETKGTIWCKVSKKCLRKSFRWARTMKEAFGLMMDTLGDVEISTYILKGFCKGDKLARLIGLKKTDETETLNGNTYYKYTAVI</sequence>
<comment type="caution">
    <text evidence="1">The sequence shown here is derived from an EMBL/GenBank/DDBJ whole genome shotgun (WGS) entry which is preliminary data.</text>
</comment>
<dbReference type="EMBL" id="LAZR01017915">
    <property type="protein sequence ID" value="KKL98471.1"/>
    <property type="molecule type" value="Genomic_DNA"/>
</dbReference>
<name>A0A0F9H687_9ZZZZ</name>
<accession>A0A0F9H687</accession>